<evidence type="ECO:0000256" key="9">
    <source>
        <dbReference type="RuleBase" id="RU361189"/>
    </source>
</evidence>
<reference evidence="10" key="1">
    <citation type="submission" date="2022-01" db="EMBL/GenBank/DDBJ databases">
        <authorList>
            <person name="King R."/>
        </authorList>
    </citation>
    <scope>NUCLEOTIDE SEQUENCE</scope>
</reference>
<dbReference type="EMBL" id="OV725082">
    <property type="protein sequence ID" value="CAH1405962.1"/>
    <property type="molecule type" value="Genomic_DNA"/>
</dbReference>
<keyword evidence="6 9" id="KW-1133">Transmembrane helix</keyword>
<keyword evidence="3 9" id="KW-0813">Transport</keyword>
<dbReference type="GO" id="GO:0005886">
    <property type="term" value="C:plasma membrane"/>
    <property type="evidence" value="ECO:0007669"/>
    <property type="project" value="TreeGrafter"/>
</dbReference>
<evidence type="ECO:0000256" key="7">
    <source>
        <dbReference type="ARBA" id="ARBA00023065"/>
    </source>
</evidence>
<feature type="transmembrane region" description="Helical" evidence="9">
    <location>
        <begin position="637"/>
        <end position="658"/>
    </location>
</feature>
<evidence type="ECO:0000256" key="5">
    <source>
        <dbReference type="ARBA" id="ARBA00022781"/>
    </source>
</evidence>
<feature type="transmembrane region" description="Helical" evidence="9">
    <location>
        <begin position="397"/>
        <end position="422"/>
    </location>
</feature>
<keyword evidence="8 9" id="KW-0472">Membrane</keyword>
<evidence type="ECO:0000313" key="10">
    <source>
        <dbReference type="EMBL" id="CAH1405962.1"/>
    </source>
</evidence>
<evidence type="ECO:0000256" key="2">
    <source>
        <dbReference type="ARBA" id="ARBA00009904"/>
    </source>
</evidence>
<evidence type="ECO:0000256" key="3">
    <source>
        <dbReference type="ARBA" id="ARBA00022448"/>
    </source>
</evidence>
<name>A0A9P0HQP8_NEZVI</name>
<keyword evidence="11" id="KW-1185">Reference proteome</keyword>
<keyword evidence="5 9" id="KW-0375">Hydrogen ion transport</keyword>
<dbReference type="AlphaFoldDB" id="A0A9P0HQP8"/>
<dbReference type="PANTHER" id="PTHR11629">
    <property type="entry name" value="VACUOLAR PROTON ATPASES"/>
    <property type="match status" value="1"/>
</dbReference>
<dbReference type="GO" id="GO:0000220">
    <property type="term" value="C:vacuolar proton-transporting V-type ATPase, V0 domain"/>
    <property type="evidence" value="ECO:0007669"/>
    <property type="project" value="InterPro"/>
</dbReference>
<evidence type="ECO:0000256" key="6">
    <source>
        <dbReference type="ARBA" id="ARBA00022989"/>
    </source>
</evidence>
<feature type="transmembrane region" description="Helical" evidence="9">
    <location>
        <begin position="566"/>
        <end position="586"/>
    </location>
</feature>
<sequence length="866" mass="100043">MVIHLSKIFRSERMALCHIYIPTEAGYSIVSALGEHEIVQFRDLNENKHNISGPKYLNEVKLCEKTEGILYYLNMEVTRNKIKVKKYYDDPPAPSQRQIIDLMTPGTADFDLLRKLFNEVKEVSYNIEPLKYTLQLHLEYQAILKTACSLLYTSNVITIQNTESGQDLNLQIIGGVIAKQKWNTFERTMWRICHGNYVLQVSDIPSNDNDNLRRLFVVLVHGELLKNTILKLSEGFSVVLYDIPESKLKCSELYMKNKSYIADLKKVIATTKEHFTRVLQLAASNLKRWLIEAKKMKAIYHTLNKFEVDASESFLVAECWIPLSNMEILNELLVNESKNLGGEIKPIIFRLHYKEPPPTYFRLNKFTIGFQNIINAYGIANYKELNPMPYTVVTFPFLFAVMFGDLGHGILLTLFAVFAISWEKYFISKNIENEIWNLLFGGRYIILLMGIASIYTGIIYNEVFALSLNIFGSSWIVSDDIVSSSKTEPFVELDPGNGFTKKPYPVGMDPVWKMAHNQIDFYNSFKMKISVIFGVLQMTFGIWLFFLNSLFFKDYLSIYTEFIPQVLFFTFLFGYLAFLIIIKWFTYGSEHGSGRSSACAPSIIICFIDMILMTSSNKLPDECDEHIYSFQNIFERAVVILAFICVPWMLIIKPIILIKRKKKEEKEEEELKKKNLDDNKGHKVRFEDEKSKKEDHIIDCPPADKKKSNEVLEKEDAGSMEWIHHEEEAGVGEILIHQCIHTIEFVLGSISYTASYLRLWALSLAHAQLSDVLWEMIFKQFGLGMAAKFGVFGSIILLLTFYFWALITVCVLCIMEGLSAFLHALRLHWMEFQSKFYKGQGYPFVPFSFKEFMDEIKKGEEVDNVD</sequence>
<evidence type="ECO:0000256" key="8">
    <source>
        <dbReference type="ARBA" id="ARBA00023136"/>
    </source>
</evidence>
<dbReference type="GO" id="GO:0051117">
    <property type="term" value="F:ATPase binding"/>
    <property type="evidence" value="ECO:0007669"/>
    <property type="project" value="TreeGrafter"/>
</dbReference>
<dbReference type="Pfam" id="PF01496">
    <property type="entry name" value="V_ATPase_I"/>
    <property type="match status" value="1"/>
</dbReference>
<evidence type="ECO:0000256" key="1">
    <source>
        <dbReference type="ARBA" id="ARBA00004141"/>
    </source>
</evidence>
<dbReference type="PIRSF" id="PIRSF001293">
    <property type="entry name" value="ATP6V0A1"/>
    <property type="match status" value="1"/>
</dbReference>
<comment type="similarity">
    <text evidence="2 9">Belongs to the V-ATPase 116 kDa subunit family.</text>
</comment>
<comment type="subcellular location">
    <subcellularLocation>
        <location evidence="1">Membrane</location>
        <topology evidence="1">Multi-pass membrane protein</topology>
    </subcellularLocation>
</comment>
<comment type="function">
    <text evidence="9">Essential component of the vacuolar proton pump (V-ATPase), a multimeric enzyme that catalyzes the translocation of protons across the membranes. Required for assembly and activity of the V-ATPase.</text>
</comment>
<gene>
    <name evidence="10" type="ORF">NEZAVI_LOCUS14014</name>
</gene>
<dbReference type="GO" id="GO:0046961">
    <property type="term" value="F:proton-transporting ATPase activity, rotational mechanism"/>
    <property type="evidence" value="ECO:0007669"/>
    <property type="project" value="InterPro"/>
</dbReference>
<feature type="transmembrane region" description="Helical" evidence="9">
    <location>
        <begin position="529"/>
        <end position="546"/>
    </location>
</feature>
<accession>A0A9P0HQP8</accession>
<dbReference type="OrthoDB" id="10264220at2759"/>
<dbReference type="GO" id="GO:0007035">
    <property type="term" value="P:vacuolar acidification"/>
    <property type="evidence" value="ECO:0007669"/>
    <property type="project" value="TreeGrafter"/>
</dbReference>
<feature type="transmembrane region" description="Helical" evidence="9">
    <location>
        <begin position="434"/>
        <end position="452"/>
    </location>
</feature>
<dbReference type="InterPro" id="IPR026028">
    <property type="entry name" value="V-type_ATPase_116kDa_su_euka"/>
</dbReference>
<proteinExistence type="inferred from homology"/>
<dbReference type="Proteomes" id="UP001152798">
    <property type="component" value="Chromosome 6"/>
</dbReference>
<dbReference type="PANTHER" id="PTHR11629:SF63">
    <property type="entry name" value="V-TYPE PROTON ATPASE SUBUNIT A"/>
    <property type="match status" value="1"/>
</dbReference>
<keyword evidence="7 9" id="KW-0406">Ion transport</keyword>
<evidence type="ECO:0000313" key="11">
    <source>
        <dbReference type="Proteomes" id="UP001152798"/>
    </source>
</evidence>
<protein>
    <recommendedName>
        <fullName evidence="9">V-type proton ATPase subunit a</fullName>
    </recommendedName>
</protein>
<keyword evidence="4 9" id="KW-0812">Transmembrane</keyword>
<evidence type="ECO:0000256" key="4">
    <source>
        <dbReference type="ARBA" id="ARBA00022692"/>
    </source>
</evidence>
<organism evidence="10 11">
    <name type="scientific">Nezara viridula</name>
    <name type="common">Southern green stink bug</name>
    <name type="synonym">Cimex viridulus</name>
    <dbReference type="NCBI Taxonomy" id="85310"/>
    <lineage>
        <taxon>Eukaryota</taxon>
        <taxon>Metazoa</taxon>
        <taxon>Ecdysozoa</taxon>
        <taxon>Arthropoda</taxon>
        <taxon>Hexapoda</taxon>
        <taxon>Insecta</taxon>
        <taxon>Pterygota</taxon>
        <taxon>Neoptera</taxon>
        <taxon>Paraneoptera</taxon>
        <taxon>Hemiptera</taxon>
        <taxon>Heteroptera</taxon>
        <taxon>Panheteroptera</taxon>
        <taxon>Pentatomomorpha</taxon>
        <taxon>Pentatomoidea</taxon>
        <taxon>Pentatomidae</taxon>
        <taxon>Pentatominae</taxon>
        <taxon>Nezara</taxon>
    </lineage>
</organism>
<dbReference type="InterPro" id="IPR002490">
    <property type="entry name" value="V-ATPase_116kDa_su"/>
</dbReference>